<reference evidence="1 2" key="1">
    <citation type="submission" date="2017-06" db="EMBL/GenBank/DDBJ databases">
        <title>Updating the genomic taxonomy and epidemiology of Campylobacter hyointestinalis; discovery in New Zealand farmed ruminants.</title>
        <authorList>
            <person name="Wilkinson D.A."/>
            <person name="Fayaz A."/>
            <person name="Biggs P.J."/>
            <person name="Midwinter A.C."/>
        </authorList>
    </citation>
    <scope>NUCLEOTIDE SEQUENCE [LARGE SCALE GENOMIC DNA]</scope>
    <source>
        <strain evidence="1 2">S1614a</strain>
    </source>
</reference>
<accession>A0A855NDC9</accession>
<protein>
    <submittedName>
        <fullName evidence="1">Uncharacterized protein</fullName>
    </submittedName>
</protein>
<gene>
    <name evidence="1" type="ORF">CDQ78_00785</name>
</gene>
<dbReference type="Pfam" id="PF22397">
    <property type="entry name" value="NADAR-DarT1"/>
    <property type="match status" value="1"/>
</dbReference>
<comment type="caution">
    <text evidence="1">The sequence shown here is derived from an EMBL/GenBank/DDBJ whole genome shotgun (WGS) entry which is preliminary data.</text>
</comment>
<evidence type="ECO:0000313" key="2">
    <source>
        <dbReference type="Proteomes" id="UP000239685"/>
    </source>
</evidence>
<evidence type="ECO:0000313" key="1">
    <source>
        <dbReference type="EMBL" id="PPB72941.1"/>
    </source>
</evidence>
<dbReference type="EMBL" id="NIQP01000001">
    <property type="protein sequence ID" value="PPB72941.1"/>
    <property type="molecule type" value="Genomic_DNA"/>
</dbReference>
<dbReference type="AlphaFoldDB" id="A0A855NDC9"/>
<name>A0A855NDC9_CAMHY</name>
<dbReference type="RefSeq" id="WP_104063948.1">
    <property type="nucleotide sequence ID" value="NZ_NIQH01000001.1"/>
</dbReference>
<dbReference type="InterPro" id="IPR053913">
    <property type="entry name" value="NADAR-DarT1"/>
</dbReference>
<sequence length="235" mass="26962">MSEKHAIRPCYIANYKNHNKGEDLVLKEDIEFVFNSGFAPSQKQKNVVNLHNEIINLLGNSQKILEISSKSTEPLGYKLSAFNLNINLNDIDKIPLECAYQGSKIFEKNKKYDDLYFANPKEAKRDDRLKNSGEIIGFEFKGNKFKTEPKSAFYEWLYILALKQNKHLAYDLISAKFEIFTDIEFNPKKSISNQAKAAGLFCALYHLNLLDTALKSTDSFIQIVYPNLVKNNLFS</sequence>
<proteinExistence type="predicted"/>
<organism evidence="1 2">
    <name type="scientific">Campylobacter hyointestinalis subsp. hyointestinalis</name>
    <dbReference type="NCBI Taxonomy" id="91352"/>
    <lineage>
        <taxon>Bacteria</taxon>
        <taxon>Pseudomonadati</taxon>
        <taxon>Campylobacterota</taxon>
        <taxon>Epsilonproteobacteria</taxon>
        <taxon>Campylobacterales</taxon>
        <taxon>Campylobacteraceae</taxon>
        <taxon>Campylobacter</taxon>
    </lineage>
</organism>
<dbReference type="Proteomes" id="UP000239685">
    <property type="component" value="Unassembled WGS sequence"/>
</dbReference>